<gene>
    <name evidence="8" type="primary">ftsL</name>
    <name evidence="10" type="ORF">PL75_05645</name>
</gene>
<dbReference type="STRING" id="1470200.PL75_05645"/>
<keyword evidence="2 8" id="KW-1003">Cell membrane</keyword>
<keyword evidence="8" id="KW-0997">Cell inner membrane</keyword>
<reference evidence="10 11" key="1">
    <citation type="submission" date="2014-11" db="EMBL/GenBank/DDBJ databases">
        <title>Genome of a novel goose pathogen.</title>
        <authorList>
            <person name="Hansen C.M."/>
            <person name="Hueffer K."/>
            <person name="Choi S.C."/>
        </authorList>
    </citation>
    <scope>NUCLEOTIDE SEQUENCE [LARGE SCALE GENOMIC DNA]</scope>
    <source>
        <strain evidence="10 11">KH1503</strain>
    </source>
</reference>
<comment type="function">
    <text evidence="8">Essential cell division protein. May link together the upstream cell division proteins, which are predominantly cytoplasmic, with the downstream cell division proteins, which are predominantly periplasmic.</text>
</comment>
<keyword evidence="5 8" id="KW-1133">Transmembrane helix</keyword>
<dbReference type="RefSeq" id="WP_047760950.1">
    <property type="nucleotide sequence ID" value="NZ_CP091510.1"/>
</dbReference>
<dbReference type="Proteomes" id="UP000036027">
    <property type="component" value="Unassembled WGS sequence"/>
</dbReference>
<comment type="caution">
    <text evidence="10">The sequence shown here is derived from an EMBL/GenBank/DDBJ whole genome shotgun (WGS) entry which is preliminary data.</text>
</comment>
<keyword evidence="4 8" id="KW-0812">Transmembrane</keyword>
<evidence type="ECO:0000256" key="1">
    <source>
        <dbReference type="ARBA" id="ARBA00004401"/>
    </source>
</evidence>
<evidence type="ECO:0000256" key="2">
    <source>
        <dbReference type="ARBA" id="ARBA00022475"/>
    </source>
</evidence>
<keyword evidence="11" id="KW-1185">Reference proteome</keyword>
<dbReference type="GO" id="GO:0043093">
    <property type="term" value="P:FtsZ-dependent cytokinesis"/>
    <property type="evidence" value="ECO:0007669"/>
    <property type="project" value="UniProtKB-UniRule"/>
</dbReference>
<comment type="similarity">
    <text evidence="8">Belongs to the FtsL family.</text>
</comment>
<dbReference type="PATRIC" id="fig|1470200.3.peg.2318"/>
<name>A0A0J1C3V2_9NEIS</name>
<organism evidence="10 11">
    <name type="scientific">Neisseria arctica</name>
    <dbReference type="NCBI Taxonomy" id="1470200"/>
    <lineage>
        <taxon>Bacteria</taxon>
        <taxon>Pseudomonadati</taxon>
        <taxon>Pseudomonadota</taxon>
        <taxon>Betaproteobacteria</taxon>
        <taxon>Neisseriales</taxon>
        <taxon>Neisseriaceae</taxon>
        <taxon>Neisseria</taxon>
    </lineage>
</organism>
<dbReference type="AlphaFoldDB" id="A0A0J1C3V2"/>
<evidence type="ECO:0000256" key="8">
    <source>
        <dbReference type="HAMAP-Rule" id="MF_00910"/>
    </source>
</evidence>
<sequence length="87" mass="9780">MNKLNVVLLVITLLSGIGAVTVQDYSRRHFIALDKAQKQEIQLEQEFARLKLKQAKLSNHQLIKGAAERQNLHPPGVADTKIIEIKP</sequence>
<evidence type="ECO:0000313" key="11">
    <source>
        <dbReference type="Proteomes" id="UP000036027"/>
    </source>
</evidence>
<dbReference type="GO" id="GO:0032153">
    <property type="term" value="C:cell division site"/>
    <property type="evidence" value="ECO:0007669"/>
    <property type="project" value="UniProtKB-UniRule"/>
</dbReference>
<dbReference type="InterPro" id="IPR011922">
    <property type="entry name" value="Cell_div_FtsL"/>
</dbReference>
<keyword evidence="7 8" id="KW-0131">Cell cycle</keyword>
<evidence type="ECO:0000256" key="3">
    <source>
        <dbReference type="ARBA" id="ARBA00022618"/>
    </source>
</evidence>
<evidence type="ECO:0000256" key="5">
    <source>
        <dbReference type="ARBA" id="ARBA00022989"/>
    </source>
</evidence>
<evidence type="ECO:0000256" key="9">
    <source>
        <dbReference type="NCBIfam" id="TIGR02209"/>
    </source>
</evidence>
<dbReference type="HAMAP" id="MF_00910">
    <property type="entry name" value="FtsL"/>
    <property type="match status" value="1"/>
</dbReference>
<dbReference type="NCBIfam" id="TIGR02209">
    <property type="entry name" value="ftsL_broad"/>
    <property type="match status" value="1"/>
</dbReference>
<keyword evidence="3 8" id="KW-0132">Cell division</keyword>
<evidence type="ECO:0000256" key="6">
    <source>
        <dbReference type="ARBA" id="ARBA00023136"/>
    </source>
</evidence>
<dbReference type="GO" id="GO:0005886">
    <property type="term" value="C:plasma membrane"/>
    <property type="evidence" value="ECO:0007669"/>
    <property type="project" value="UniProtKB-SubCell"/>
</dbReference>
<dbReference type="OrthoDB" id="8613384at2"/>
<dbReference type="EMBL" id="JTDO01000007">
    <property type="protein sequence ID" value="KLT72973.1"/>
    <property type="molecule type" value="Genomic_DNA"/>
</dbReference>
<comment type="subunit">
    <text evidence="8">Part of a complex composed of FtsB, FtsL and FtsQ.</text>
</comment>
<protein>
    <recommendedName>
        <fullName evidence="8 9">Cell division protein FtsL</fullName>
    </recommendedName>
</protein>
<proteinExistence type="inferred from homology"/>
<evidence type="ECO:0000256" key="7">
    <source>
        <dbReference type="ARBA" id="ARBA00023306"/>
    </source>
</evidence>
<evidence type="ECO:0000256" key="4">
    <source>
        <dbReference type="ARBA" id="ARBA00022692"/>
    </source>
</evidence>
<evidence type="ECO:0000313" key="10">
    <source>
        <dbReference type="EMBL" id="KLT72973.1"/>
    </source>
</evidence>
<accession>A0A0J1C3V2</accession>
<keyword evidence="6 8" id="KW-0472">Membrane</keyword>
<dbReference type="Pfam" id="PF04999">
    <property type="entry name" value="FtsL"/>
    <property type="match status" value="1"/>
</dbReference>
<comment type="subcellular location">
    <subcellularLocation>
        <location evidence="8">Cell inner membrane</location>
        <topology evidence="8">Single-pass type II membrane protein</topology>
    </subcellularLocation>
    <subcellularLocation>
        <location evidence="1">Cell membrane</location>
        <topology evidence="1">Single-pass type II membrane protein</topology>
    </subcellularLocation>
    <text evidence="8">Localizes to the division septum where it forms a ring structure.</text>
</comment>